<dbReference type="SUPFAM" id="SSF52374">
    <property type="entry name" value="Nucleotidylyl transferase"/>
    <property type="match status" value="1"/>
</dbReference>
<keyword evidence="5" id="KW-0566">Pantothenate biosynthesis</keyword>
<evidence type="ECO:0000256" key="7">
    <source>
        <dbReference type="ARBA" id="ARBA00022840"/>
    </source>
</evidence>
<dbReference type="InterPro" id="IPR042176">
    <property type="entry name" value="Pantoate_ligase_C"/>
</dbReference>
<dbReference type="Pfam" id="PF02569">
    <property type="entry name" value="Pantoate_ligase"/>
    <property type="match status" value="1"/>
</dbReference>
<dbReference type="Gene3D" id="3.30.1300.10">
    <property type="entry name" value="Pantoate-beta-alanine ligase, C-terminal domain"/>
    <property type="match status" value="1"/>
</dbReference>
<name>A0A0F9W5E9_9ZZZZ</name>
<keyword evidence="6" id="KW-0547">Nucleotide-binding</keyword>
<evidence type="ECO:0000256" key="1">
    <source>
        <dbReference type="ARBA" id="ARBA00004990"/>
    </source>
</evidence>
<dbReference type="AlphaFoldDB" id="A0A0F9W5E9"/>
<dbReference type="InterPro" id="IPR003721">
    <property type="entry name" value="Pantoate_ligase"/>
</dbReference>
<comment type="pathway">
    <text evidence="1">Cofactor biosynthesis; (R)-pantothenate biosynthesis; (R)-pantothenate from (R)-pantoate and beta-alanine: step 1/1.</text>
</comment>
<evidence type="ECO:0000256" key="2">
    <source>
        <dbReference type="ARBA" id="ARBA00009256"/>
    </source>
</evidence>
<comment type="similarity">
    <text evidence="2">Belongs to the pantothenate synthetase family.</text>
</comment>
<dbReference type="PANTHER" id="PTHR21299:SF1">
    <property type="entry name" value="PANTOATE--BETA-ALANINE LIGASE"/>
    <property type="match status" value="1"/>
</dbReference>
<comment type="caution">
    <text evidence="9">The sequence shown here is derived from an EMBL/GenBank/DDBJ whole genome shotgun (WGS) entry which is preliminary data.</text>
</comment>
<dbReference type="GO" id="GO:0005524">
    <property type="term" value="F:ATP binding"/>
    <property type="evidence" value="ECO:0007669"/>
    <property type="project" value="UniProtKB-KW"/>
</dbReference>
<dbReference type="GO" id="GO:0005829">
    <property type="term" value="C:cytosol"/>
    <property type="evidence" value="ECO:0007669"/>
    <property type="project" value="TreeGrafter"/>
</dbReference>
<comment type="catalytic activity">
    <reaction evidence="8">
        <text>(R)-pantoate + beta-alanine + ATP = (R)-pantothenate + AMP + diphosphate + H(+)</text>
        <dbReference type="Rhea" id="RHEA:10912"/>
        <dbReference type="ChEBI" id="CHEBI:15378"/>
        <dbReference type="ChEBI" id="CHEBI:15980"/>
        <dbReference type="ChEBI" id="CHEBI:29032"/>
        <dbReference type="ChEBI" id="CHEBI:30616"/>
        <dbReference type="ChEBI" id="CHEBI:33019"/>
        <dbReference type="ChEBI" id="CHEBI:57966"/>
        <dbReference type="ChEBI" id="CHEBI:456215"/>
        <dbReference type="EC" id="6.3.2.1"/>
    </reaction>
</comment>
<dbReference type="EMBL" id="LAZR01000224">
    <property type="protein sequence ID" value="KKN80886.1"/>
    <property type="molecule type" value="Genomic_DNA"/>
</dbReference>
<dbReference type="UniPathway" id="UPA00028">
    <property type="reaction ID" value="UER00005"/>
</dbReference>
<dbReference type="InterPro" id="IPR004821">
    <property type="entry name" value="Cyt_trans-like"/>
</dbReference>
<dbReference type="HAMAP" id="MF_00158">
    <property type="entry name" value="PanC"/>
    <property type="match status" value="1"/>
</dbReference>
<dbReference type="CDD" id="cd00560">
    <property type="entry name" value="PanC"/>
    <property type="match status" value="1"/>
</dbReference>
<dbReference type="Gene3D" id="3.40.50.620">
    <property type="entry name" value="HUPs"/>
    <property type="match status" value="1"/>
</dbReference>
<dbReference type="GO" id="GO:0004592">
    <property type="term" value="F:pantoate-beta-alanine ligase activity"/>
    <property type="evidence" value="ECO:0007669"/>
    <property type="project" value="UniProtKB-EC"/>
</dbReference>
<sequence>MKIIRHKSELRDLTISWHRAGDTIGVVLTMGALHDGHLSLVKNAQSRADRVIVTIFVNPRQFNNPEDLAKYPKTEDSDAHILESLDIDVLYVPEPGEIYPACFSTTISVSGVSDGLCGSDRPGHFDGVATVVTKLLLQTDADYTFFGEKDFQQLQVVRRVVADLDLKTEIVACPTVREDDGLAMSSRNLRLGTEAREVSPVIGRVLESAANVIGRGGNVAQALETACQALLVAGFDEVDYFELRSDPDLQLLMSADRPGRLFVAAWLNGVRLIDNTPVKAASHAPIEAGRIPEPV</sequence>
<protein>
    <recommendedName>
        <fullName evidence="3">pantoate--beta-alanine ligase (AMP-forming)</fullName>
        <ecNumber evidence="3">6.3.2.1</ecNumber>
    </recommendedName>
</protein>
<keyword evidence="4" id="KW-0436">Ligase</keyword>
<evidence type="ECO:0000256" key="4">
    <source>
        <dbReference type="ARBA" id="ARBA00022598"/>
    </source>
</evidence>
<evidence type="ECO:0000313" key="9">
    <source>
        <dbReference type="EMBL" id="KKN80886.1"/>
    </source>
</evidence>
<dbReference type="NCBIfam" id="TIGR00125">
    <property type="entry name" value="cyt_tran_rel"/>
    <property type="match status" value="1"/>
</dbReference>
<dbReference type="NCBIfam" id="TIGR00018">
    <property type="entry name" value="panC"/>
    <property type="match status" value="1"/>
</dbReference>
<evidence type="ECO:0000256" key="3">
    <source>
        <dbReference type="ARBA" id="ARBA00012219"/>
    </source>
</evidence>
<evidence type="ECO:0000256" key="5">
    <source>
        <dbReference type="ARBA" id="ARBA00022655"/>
    </source>
</evidence>
<keyword evidence="7" id="KW-0067">ATP-binding</keyword>
<dbReference type="InterPro" id="IPR014729">
    <property type="entry name" value="Rossmann-like_a/b/a_fold"/>
</dbReference>
<gene>
    <name evidence="9" type="ORF">LCGC14_0325500</name>
</gene>
<dbReference type="EC" id="6.3.2.1" evidence="3"/>
<accession>A0A0F9W5E9</accession>
<dbReference type="PANTHER" id="PTHR21299">
    <property type="entry name" value="CYTIDYLATE KINASE/PANTOATE-BETA-ALANINE LIGASE"/>
    <property type="match status" value="1"/>
</dbReference>
<dbReference type="GO" id="GO:0015940">
    <property type="term" value="P:pantothenate biosynthetic process"/>
    <property type="evidence" value="ECO:0007669"/>
    <property type="project" value="UniProtKB-UniPathway"/>
</dbReference>
<reference evidence="9" key="1">
    <citation type="journal article" date="2015" name="Nature">
        <title>Complex archaea that bridge the gap between prokaryotes and eukaryotes.</title>
        <authorList>
            <person name="Spang A."/>
            <person name="Saw J.H."/>
            <person name="Jorgensen S.L."/>
            <person name="Zaremba-Niedzwiedzka K."/>
            <person name="Martijn J."/>
            <person name="Lind A.E."/>
            <person name="van Eijk R."/>
            <person name="Schleper C."/>
            <person name="Guy L."/>
            <person name="Ettema T.J."/>
        </authorList>
    </citation>
    <scope>NUCLEOTIDE SEQUENCE</scope>
</reference>
<evidence type="ECO:0000256" key="8">
    <source>
        <dbReference type="ARBA" id="ARBA00048258"/>
    </source>
</evidence>
<organism evidence="9">
    <name type="scientific">marine sediment metagenome</name>
    <dbReference type="NCBI Taxonomy" id="412755"/>
    <lineage>
        <taxon>unclassified sequences</taxon>
        <taxon>metagenomes</taxon>
        <taxon>ecological metagenomes</taxon>
    </lineage>
</organism>
<evidence type="ECO:0000256" key="6">
    <source>
        <dbReference type="ARBA" id="ARBA00022741"/>
    </source>
</evidence>
<proteinExistence type="inferred from homology"/>